<organism evidence="1 2">
    <name type="scientific">Haematococcus lacustris</name>
    <name type="common">Green alga</name>
    <name type="synonym">Haematococcus pluvialis</name>
    <dbReference type="NCBI Taxonomy" id="44745"/>
    <lineage>
        <taxon>Eukaryota</taxon>
        <taxon>Viridiplantae</taxon>
        <taxon>Chlorophyta</taxon>
        <taxon>core chlorophytes</taxon>
        <taxon>Chlorophyceae</taxon>
        <taxon>CS clade</taxon>
        <taxon>Chlamydomonadales</taxon>
        <taxon>Haematococcaceae</taxon>
        <taxon>Haematococcus</taxon>
    </lineage>
</organism>
<sequence length="65" mass="7128">MQPSCQTKLIQHGTTYHWAPHQNQQLHACKANSNASYTTAIAMPVTPRLGLGALVRRSRTDRAAA</sequence>
<gene>
    <name evidence="1" type="ORF">HaLaN_12371</name>
</gene>
<dbReference type="Proteomes" id="UP000485058">
    <property type="component" value="Unassembled WGS sequence"/>
</dbReference>
<keyword evidence="2" id="KW-1185">Reference proteome</keyword>
<dbReference type="AlphaFoldDB" id="A0A699Z0K3"/>
<comment type="caution">
    <text evidence="1">The sequence shown here is derived from an EMBL/GenBank/DDBJ whole genome shotgun (WGS) entry which is preliminary data.</text>
</comment>
<name>A0A699Z0K3_HAELA</name>
<protein>
    <submittedName>
        <fullName evidence="1">Uncharacterized protein</fullName>
    </submittedName>
</protein>
<evidence type="ECO:0000313" key="2">
    <source>
        <dbReference type="Proteomes" id="UP000485058"/>
    </source>
</evidence>
<dbReference type="EMBL" id="BLLF01000934">
    <property type="protein sequence ID" value="GFH16027.1"/>
    <property type="molecule type" value="Genomic_DNA"/>
</dbReference>
<proteinExistence type="predicted"/>
<accession>A0A699Z0K3</accession>
<evidence type="ECO:0000313" key="1">
    <source>
        <dbReference type="EMBL" id="GFH16027.1"/>
    </source>
</evidence>
<reference evidence="1 2" key="1">
    <citation type="submission" date="2020-02" db="EMBL/GenBank/DDBJ databases">
        <title>Draft genome sequence of Haematococcus lacustris strain NIES-144.</title>
        <authorList>
            <person name="Morimoto D."/>
            <person name="Nakagawa S."/>
            <person name="Yoshida T."/>
            <person name="Sawayama S."/>
        </authorList>
    </citation>
    <scope>NUCLEOTIDE SEQUENCE [LARGE SCALE GENOMIC DNA]</scope>
    <source>
        <strain evidence="1 2">NIES-144</strain>
    </source>
</reference>